<gene>
    <name evidence="1" type="ORF">SPELUC_LOCUS5724</name>
</gene>
<dbReference type="EMBL" id="CAJVPW010006051">
    <property type="protein sequence ID" value="CAG8564014.1"/>
    <property type="molecule type" value="Genomic_DNA"/>
</dbReference>
<name>A0ACA9M4W3_9GLOM</name>
<reference evidence="1" key="1">
    <citation type="submission" date="2021-06" db="EMBL/GenBank/DDBJ databases">
        <authorList>
            <person name="Kallberg Y."/>
            <person name="Tangrot J."/>
            <person name="Rosling A."/>
        </authorList>
    </citation>
    <scope>NUCLEOTIDE SEQUENCE</scope>
    <source>
        <strain evidence="1">28 12/20/2015</strain>
    </source>
</reference>
<organism evidence="1 2">
    <name type="scientific">Cetraspora pellucida</name>
    <dbReference type="NCBI Taxonomy" id="1433469"/>
    <lineage>
        <taxon>Eukaryota</taxon>
        <taxon>Fungi</taxon>
        <taxon>Fungi incertae sedis</taxon>
        <taxon>Mucoromycota</taxon>
        <taxon>Glomeromycotina</taxon>
        <taxon>Glomeromycetes</taxon>
        <taxon>Diversisporales</taxon>
        <taxon>Gigasporaceae</taxon>
        <taxon>Cetraspora</taxon>
    </lineage>
</organism>
<comment type="caution">
    <text evidence="1">The sequence shown here is derived from an EMBL/GenBank/DDBJ whole genome shotgun (WGS) entry which is preliminary data.</text>
</comment>
<keyword evidence="2" id="KW-1185">Reference proteome</keyword>
<proteinExistence type="predicted"/>
<accession>A0ACA9M4W3</accession>
<evidence type="ECO:0000313" key="2">
    <source>
        <dbReference type="Proteomes" id="UP000789366"/>
    </source>
</evidence>
<dbReference type="Proteomes" id="UP000789366">
    <property type="component" value="Unassembled WGS sequence"/>
</dbReference>
<evidence type="ECO:0000313" key="1">
    <source>
        <dbReference type="EMBL" id="CAG8564014.1"/>
    </source>
</evidence>
<protein>
    <submittedName>
        <fullName evidence="1">12531_t:CDS:1</fullName>
    </submittedName>
</protein>
<sequence length="464" mass="53134">MPGRLRLLTGHYERKVLRYIANGECTNAVSVQKKLKTDEGIIVSKNTIKRTLRRNGLRAQVKCKKPYLSKSHKHQQCFFLSVCPHSLPVKTAFKYFTIAHPIKMLKSSKNDLVDDFIRSQKYANTYDFLEWVEPEQFRNIKLLAKGGYGTIYTATWKDGPRYRQDQYKNSRHKPRRNPNETVALKTLYDSSNGIEKLLKETDQTLQFGRVKIYGLTKNPCNNEYAIVMLYYKHGDLRNSLKKHENNGMINILRSIIKDLESIHNAGVIHCDLHSGNILLPNANTGIIADYGLAQPAAHITSTDNDTFFDQKHDICLQLAICGGCRPKIIKGTSEQYAELMQRCWDVNPEKRPTIDELKKKSLRFGYKDLPTKRCRTIKHPSIYYSRLISNNIMVNEFIAGISNNIMVMSNWFSAQLEEVKITTANYATNLVDDTLKWLEIVGDSLVNLSASQYSEPVISLPFTA</sequence>